<dbReference type="PANTHER" id="PTHR43309">
    <property type="entry name" value="5-OXOPROLINASE SUBUNIT C"/>
    <property type="match status" value="1"/>
</dbReference>
<keyword evidence="5" id="KW-0808">Transferase</keyword>
<name>A0A3G2R8V1_9FIRM</name>
<dbReference type="SUPFAM" id="SSF50891">
    <property type="entry name" value="Cyclophilin-like"/>
    <property type="match status" value="1"/>
</dbReference>
<dbReference type="AlphaFoldDB" id="A0A3G2R8V1"/>
<keyword evidence="6" id="KW-1185">Reference proteome</keyword>
<reference evidence="5 6" key="1">
    <citation type="submission" date="2018-10" db="EMBL/GenBank/DDBJ databases">
        <authorList>
            <person name="Zhang X."/>
        </authorList>
    </citation>
    <scope>NUCLEOTIDE SEQUENCE [LARGE SCALE GENOMIC DNA]</scope>
    <source>
        <strain evidence="5 6">SK-G1</strain>
    </source>
</reference>
<accession>A0A3G2R8V1</accession>
<dbReference type="Gene3D" id="2.40.100.10">
    <property type="entry name" value="Cyclophilin-like"/>
    <property type="match status" value="1"/>
</dbReference>
<protein>
    <submittedName>
        <fullName evidence="5">Biotin-dependent carboxyltransferase</fullName>
    </submittedName>
</protein>
<evidence type="ECO:0000313" key="6">
    <source>
        <dbReference type="Proteomes" id="UP000280960"/>
    </source>
</evidence>
<dbReference type="RefSeq" id="WP_122015556.1">
    <property type="nucleotide sequence ID" value="NZ_CP033169.1"/>
</dbReference>
<dbReference type="InterPro" id="IPR003778">
    <property type="entry name" value="CT_A_B"/>
</dbReference>
<dbReference type="InterPro" id="IPR052708">
    <property type="entry name" value="PxpC"/>
</dbReference>
<dbReference type="GO" id="GO:0016740">
    <property type="term" value="F:transferase activity"/>
    <property type="evidence" value="ECO:0007669"/>
    <property type="project" value="UniProtKB-KW"/>
</dbReference>
<dbReference type="SMART" id="SM00797">
    <property type="entry name" value="AHS2"/>
    <property type="match status" value="1"/>
</dbReference>
<dbReference type="EMBL" id="CP033169">
    <property type="protein sequence ID" value="AYO31891.1"/>
    <property type="molecule type" value="Genomic_DNA"/>
</dbReference>
<dbReference type="KEGG" id="bacg:D2962_15910"/>
<dbReference type="Pfam" id="PF02626">
    <property type="entry name" value="CT_A_B"/>
    <property type="match status" value="1"/>
</dbReference>
<sequence>MECFKVINPGLFTSVQDMGRFGYESQGVPVSGAMDEFAFRVANILVGNVENAPVLEITLMGPSLEVLQDTAVAITGAWINPLVNGVERPCWSSFPVRKGETLSFAPVKTGCRAYMAVSGGFDGDVVMGSVSTYTRGSIGGIKGRRLEKGDVLSLKRHTLFTHFFKVNEKYIPHYSAEEEIRIVPGPQHDYFSREVIELFLNSTYTITKDSDRMGYRLDGPAIKAKEKHDIITDGIMPGAVQIPGNGKPIIMLKDAQTTGGYAKIATVISIDLSKLAQLKPGDRIKFRAISVEEAHQLLKEKEEVLNKIKETLVPSRYFDVTVNGRVFNVNIDILK</sequence>
<keyword evidence="2" id="KW-0378">Hydrolase</keyword>
<dbReference type="InterPro" id="IPR029000">
    <property type="entry name" value="Cyclophilin-like_dom_sf"/>
</dbReference>
<feature type="domain" description="Carboxyltransferase" evidence="4">
    <location>
        <begin position="25"/>
        <end position="304"/>
    </location>
</feature>
<proteinExistence type="predicted"/>
<evidence type="ECO:0000256" key="3">
    <source>
        <dbReference type="ARBA" id="ARBA00022840"/>
    </source>
</evidence>
<evidence type="ECO:0000256" key="2">
    <source>
        <dbReference type="ARBA" id="ARBA00022801"/>
    </source>
</evidence>
<dbReference type="GO" id="GO:0005524">
    <property type="term" value="F:ATP binding"/>
    <property type="evidence" value="ECO:0007669"/>
    <property type="project" value="UniProtKB-KW"/>
</dbReference>
<keyword evidence="3" id="KW-0067">ATP-binding</keyword>
<organism evidence="5 6">
    <name type="scientific">Biomaibacter acetigenes</name>
    <dbReference type="NCBI Taxonomy" id="2316383"/>
    <lineage>
        <taxon>Bacteria</taxon>
        <taxon>Bacillati</taxon>
        <taxon>Bacillota</taxon>
        <taxon>Clostridia</taxon>
        <taxon>Thermosediminibacterales</taxon>
        <taxon>Tepidanaerobacteraceae</taxon>
        <taxon>Biomaibacter</taxon>
    </lineage>
</organism>
<dbReference type="NCBIfam" id="TIGR00724">
    <property type="entry name" value="urea_amlyse_rel"/>
    <property type="match status" value="1"/>
</dbReference>
<dbReference type="Proteomes" id="UP000280960">
    <property type="component" value="Chromosome"/>
</dbReference>
<dbReference type="PANTHER" id="PTHR43309:SF5">
    <property type="entry name" value="5-OXOPROLINASE SUBUNIT C"/>
    <property type="match status" value="1"/>
</dbReference>
<evidence type="ECO:0000256" key="1">
    <source>
        <dbReference type="ARBA" id="ARBA00022741"/>
    </source>
</evidence>
<evidence type="ECO:0000313" key="5">
    <source>
        <dbReference type="EMBL" id="AYO31891.1"/>
    </source>
</evidence>
<evidence type="ECO:0000259" key="4">
    <source>
        <dbReference type="SMART" id="SM00797"/>
    </source>
</evidence>
<dbReference type="GO" id="GO:0016787">
    <property type="term" value="F:hydrolase activity"/>
    <property type="evidence" value="ECO:0007669"/>
    <property type="project" value="UniProtKB-KW"/>
</dbReference>
<keyword evidence="1" id="KW-0547">Nucleotide-binding</keyword>
<gene>
    <name evidence="5" type="ORF">D2962_15910</name>
</gene>